<accession>A0A1X6Y7I4</accession>
<dbReference type="RefSeq" id="WP_085790134.1">
    <property type="nucleotide sequence ID" value="NZ_FWFK01000001.1"/>
</dbReference>
<dbReference type="OrthoDB" id="9794834at2"/>
<protein>
    <recommendedName>
        <fullName evidence="1">IrrE N-terminal-like domain-containing protein</fullName>
    </recommendedName>
</protein>
<dbReference type="Gene3D" id="1.10.10.2910">
    <property type="match status" value="1"/>
</dbReference>
<keyword evidence="3" id="KW-1185">Reference proteome</keyword>
<dbReference type="InterPro" id="IPR010359">
    <property type="entry name" value="IrrE_HExxH"/>
</dbReference>
<evidence type="ECO:0000313" key="3">
    <source>
        <dbReference type="Proteomes" id="UP000193570"/>
    </source>
</evidence>
<sequence length="274" mass="30940">MELSRIELCDLRTPEAIARGIRAQLDDDTPRIPVRKVACALGVQKINISAFDGFEGMLLTDPRRSRGIIAANNRHGARRARFTIAHELGHFLMEWHVLSGDLGFQCRTEDMRESREDRRDRQQETQANLFAIELLAPNRMVPALLSREPDLRDAQRIRDAFDISLEAAVRRMIVGRDEPLAAVLSKGGRIRYAVRSNGFPYIRLNPRDVLPDLSVARRAVEGARTGFTPCTETHSGAWTDRQDMPMWEQTRVGKNATAVTLLEAELPSKNDDCL</sequence>
<reference evidence="2 3" key="1">
    <citation type="submission" date="2017-03" db="EMBL/GenBank/DDBJ databases">
        <authorList>
            <person name="Afonso C.L."/>
            <person name="Miller P.J."/>
            <person name="Scott M.A."/>
            <person name="Spackman E."/>
            <person name="Goraichik I."/>
            <person name="Dimitrov K.M."/>
            <person name="Suarez D.L."/>
            <person name="Swayne D.E."/>
        </authorList>
    </citation>
    <scope>NUCLEOTIDE SEQUENCE [LARGE SCALE GENOMIC DNA]</scope>
    <source>
        <strain evidence="2 3">CECT 8625</strain>
    </source>
</reference>
<name>A0A1X6Y7I4_9RHOB</name>
<evidence type="ECO:0000313" key="2">
    <source>
        <dbReference type="EMBL" id="SLN12847.1"/>
    </source>
</evidence>
<evidence type="ECO:0000259" key="1">
    <source>
        <dbReference type="Pfam" id="PF06114"/>
    </source>
</evidence>
<dbReference type="PANTHER" id="PTHR43236:SF2">
    <property type="entry name" value="BLL0069 PROTEIN"/>
    <property type="match status" value="1"/>
</dbReference>
<gene>
    <name evidence="2" type="ORF">ROJ8625_00370</name>
</gene>
<feature type="domain" description="IrrE N-terminal-like" evidence="1">
    <location>
        <begin position="58"/>
        <end position="171"/>
    </location>
</feature>
<dbReference type="AlphaFoldDB" id="A0A1X6Y7I4"/>
<proteinExistence type="predicted"/>
<dbReference type="Proteomes" id="UP000193570">
    <property type="component" value="Unassembled WGS sequence"/>
</dbReference>
<dbReference type="InterPro" id="IPR052345">
    <property type="entry name" value="Rad_response_metalloprotease"/>
</dbReference>
<dbReference type="EMBL" id="FWFK01000001">
    <property type="protein sequence ID" value="SLN12847.1"/>
    <property type="molecule type" value="Genomic_DNA"/>
</dbReference>
<dbReference type="Pfam" id="PF06114">
    <property type="entry name" value="Peptidase_M78"/>
    <property type="match status" value="1"/>
</dbReference>
<dbReference type="PANTHER" id="PTHR43236">
    <property type="entry name" value="ANTITOXIN HIGA1"/>
    <property type="match status" value="1"/>
</dbReference>
<organism evidence="2 3">
    <name type="scientific">Roseivivax jejudonensis</name>
    <dbReference type="NCBI Taxonomy" id="1529041"/>
    <lineage>
        <taxon>Bacteria</taxon>
        <taxon>Pseudomonadati</taxon>
        <taxon>Pseudomonadota</taxon>
        <taxon>Alphaproteobacteria</taxon>
        <taxon>Rhodobacterales</taxon>
        <taxon>Roseobacteraceae</taxon>
        <taxon>Roseivivax</taxon>
    </lineage>
</organism>